<gene>
    <name evidence="4" type="ORF">IAA06_02975</name>
</gene>
<dbReference type="InterPro" id="IPR051796">
    <property type="entry name" value="ISF_SsuE-like"/>
</dbReference>
<dbReference type="PANTHER" id="PTHR43278:SF2">
    <property type="entry name" value="IRON-SULFUR FLAVOPROTEIN"/>
    <property type="match status" value="1"/>
</dbReference>
<evidence type="ECO:0000313" key="4">
    <source>
        <dbReference type="EMBL" id="HJB27740.1"/>
    </source>
</evidence>
<proteinExistence type="predicted"/>
<name>A0A9D2LR69_9FIRM</name>
<sequence>MAEKKVLGISFGRKMSNCDIMVKQALMKCEEEGCEVAFLRADDLNISNCTGCIACVVGMMNGKGRGYCVRHDDFDILDECVMQADAVILACPTYETSATGRFKTICDRIGPSHDITFRQAAYEEGKAKGKDESQLPDARSFKKRTGALISVGGAMTENWIALTLPMMYEFTFPLAIDVIDTVEYWGAMAHESVVGYPEMMERMKKVGQHIVDSLNAETEEERIKWRGDEEGCCPICHTRLLQVSHDKKSVDCVVCGSHGTFRIDEEGRLQVDYTEKELDRSRLRWGGKLEHSTEIKTQAQPAGTIKNLKELKAPYAAFARPPFAADTSSYGNIKK</sequence>
<dbReference type="PANTHER" id="PTHR43278">
    <property type="entry name" value="NAD(P)H-DEPENDENT FMN-CONTAINING OXIDOREDUCTASE YWQN-RELATED"/>
    <property type="match status" value="1"/>
</dbReference>
<evidence type="ECO:0000256" key="2">
    <source>
        <dbReference type="ARBA" id="ARBA00022643"/>
    </source>
</evidence>
<keyword evidence="1" id="KW-0285">Flavoprotein</keyword>
<dbReference type="Gene3D" id="3.40.50.360">
    <property type="match status" value="1"/>
</dbReference>
<dbReference type="SUPFAM" id="SSF52218">
    <property type="entry name" value="Flavoproteins"/>
    <property type="match status" value="1"/>
</dbReference>
<dbReference type="InterPro" id="IPR029039">
    <property type="entry name" value="Flavoprotein-like_sf"/>
</dbReference>
<evidence type="ECO:0000259" key="3">
    <source>
        <dbReference type="Pfam" id="PF03358"/>
    </source>
</evidence>
<reference evidence="4" key="1">
    <citation type="journal article" date="2021" name="PeerJ">
        <title>Extensive microbial diversity within the chicken gut microbiome revealed by metagenomics and culture.</title>
        <authorList>
            <person name="Gilroy R."/>
            <person name="Ravi A."/>
            <person name="Getino M."/>
            <person name="Pursley I."/>
            <person name="Horton D.L."/>
            <person name="Alikhan N.F."/>
            <person name="Baker D."/>
            <person name="Gharbi K."/>
            <person name="Hall N."/>
            <person name="Watson M."/>
            <person name="Adriaenssens E.M."/>
            <person name="Foster-Nyarko E."/>
            <person name="Jarju S."/>
            <person name="Secka A."/>
            <person name="Antonio M."/>
            <person name="Oren A."/>
            <person name="Chaudhuri R.R."/>
            <person name="La Ragione R."/>
            <person name="Hildebrand F."/>
            <person name="Pallen M.J."/>
        </authorList>
    </citation>
    <scope>NUCLEOTIDE SEQUENCE</scope>
    <source>
        <strain evidence="4">ChiSjej1B19-5720</strain>
    </source>
</reference>
<organism evidence="4 5">
    <name type="scientific">Candidatus Blautia faecavium</name>
    <dbReference type="NCBI Taxonomy" id="2838487"/>
    <lineage>
        <taxon>Bacteria</taxon>
        <taxon>Bacillati</taxon>
        <taxon>Bacillota</taxon>
        <taxon>Clostridia</taxon>
        <taxon>Lachnospirales</taxon>
        <taxon>Lachnospiraceae</taxon>
        <taxon>Blautia</taxon>
    </lineage>
</organism>
<protein>
    <submittedName>
        <fullName evidence="4">Flavodoxin family protein</fullName>
    </submittedName>
</protein>
<feature type="domain" description="NADPH-dependent FMN reductase-like" evidence="3">
    <location>
        <begin position="13"/>
        <end position="153"/>
    </location>
</feature>
<reference evidence="4" key="2">
    <citation type="submission" date="2021-04" db="EMBL/GenBank/DDBJ databases">
        <authorList>
            <person name="Gilroy R."/>
        </authorList>
    </citation>
    <scope>NUCLEOTIDE SEQUENCE</scope>
    <source>
        <strain evidence="4">ChiSjej1B19-5720</strain>
    </source>
</reference>
<keyword evidence="2" id="KW-0288">FMN</keyword>
<accession>A0A9D2LR69</accession>
<dbReference type="AlphaFoldDB" id="A0A9D2LR69"/>
<comment type="caution">
    <text evidence="4">The sequence shown here is derived from an EMBL/GenBank/DDBJ whole genome shotgun (WGS) entry which is preliminary data.</text>
</comment>
<evidence type="ECO:0000256" key="1">
    <source>
        <dbReference type="ARBA" id="ARBA00022630"/>
    </source>
</evidence>
<dbReference type="Proteomes" id="UP000823842">
    <property type="component" value="Unassembled WGS sequence"/>
</dbReference>
<dbReference type="Pfam" id="PF03358">
    <property type="entry name" value="FMN_red"/>
    <property type="match status" value="1"/>
</dbReference>
<dbReference type="GO" id="GO:0016491">
    <property type="term" value="F:oxidoreductase activity"/>
    <property type="evidence" value="ECO:0007669"/>
    <property type="project" value="InterPro"/>
</dbReference>
<dbReference type="InterPro" id="IPR005025">
    <property type="entry name" value="FMN_Rdtase-like_dom"/>
</dbReference>
<evidence type="ECO:0000313" key="5">
    <source>
        <dbReference type="Proteomes" id="UP000823842"/>
    </source>
</evidence>
<dbReference type="EMBL" id="DWYZ01000068">
    <property type="protein sequence ID" value="HJB27740.1"/>
    <property type="molecule type" value="Genomic_DNA"/>
</dbReference>